<keyword evidence="25" id="KW-0560">Oxidoreductase</keyword>
<accession>A0A4S4DHY3</accession>
<dbReference type="PRINTS" id="PR00257">
    <property type="entry name" value="PHOTSYSPSAAB"/>
</dbReference>
<dbReference type="InterPro" id="IPR036408">
    <property type="entry name" value="PSI_PsaA/B_sf"/>
</dbReference>
<evidence type="ECO:0000256" key="20">
    <source>
        <dbReference type="ARBA" id="ARBA00022957"/>
    </source>
</evidence>
<feature type="transmembrane region" description="Helical" evidence="37">
    <location>
        <begin position="1548"/>
        <end position="1569"/>
    </location>
</feature>
<evidence type="ECO:0000256" key="14">
    <source>
        <dbReference type="ARBA" id="ARBA00022692"/>
    </source>
</evidence>
<keyword evidence="29" id="KW-0793">Thylakoid</keyword>
<feature type="transmembrane region" description="Helical" evidence="37">
    <location>
        <begin position="1350"/>
        <end position="1369"/>
    </location>
</feature>
<feature type="transmembrane region" description="Helical" evidence="37">
    <location>
        <begin position="1680"/>
        <end position="1700"/>
    </location>
</feature>
<comment type="catalytic activity">
    <reaction evidence="34">
        <text>a plastoquinone + NADH + (n+1) H(+)(in) = a plastoquinol + NAD(+) + n H(+)(out)</text>
        <dbReference type="Rhea" id="RHEA:42608"/>
        <dbReference type="Rhea" id="RHEA-COMP:9561"/>
        <dbReference type="Rhea" id="RHEA-COMP:9562"/>
        <dbReference type="ChEBI" id="CHEBI:15378"/>
        <dbReference type="ChEBI" id="CHEBI:17757"/>
        <dbReference type="ChEBI" id="CHEBI:57540"/>
        <dbReference type="ChEBI" id="CHEBI:57945"/>
        <dbReference type="ChEBI" id="CHEBI:62192"/>
    </reaction>
</comment>
<comment type="catalytic activity">
    <reaction evidence="35">
        <text>reduced [plastocyanin] + hnu + oxidized [2Fe-2S]-[ferredoxin] = oxidized [plastocyanin] + reduced [2Fe-2S]-[ferredoxin]</text>
        <dbReference type="Rhea" id="RHEA:30407"/>
        <dbReference type="Rhea" id="RHEA-COMP:10000"/>
        <dbReference type="Rhea" id="RHEA-COMP:10001"/>
        <dbReference type="Rhea" id="RHEA-COMP:10039"/>
        <dbReference type="Rhea" id="RHEA-COMP:10040"/>
        <dbReference type="ChEBI" id="CHEBI:29036"/>
        <dbReference type="ChEBI" id="CHEBI:30212"/>
        <dbReference type="ChEBI" id="CHEBI:33737"/>
        <dbReference type="ChEBI" id="CHEBI:33738"/>
        <dbReference type="ChEBI" id="CHEBI:49552"/>
        <dbReference type="EC" id="1.97.1.12"/>
    </reaction>
</comment>
<feature type="transmembrane region" description="Helical" evidence="37">
    <location>
        <begin position="1618"/>
        <end position="1638"/>
    </location>
</feature>
<evidence type="ECO:0000256" key="29">
    <source>
        <dbReference type="ARBA" id="ARBA00023078"/>
    </source>
</evidence>
<evidence type="ECO:0000256" key="3">
    <source>
        <dbReference type="ARBA" id="ARBA00004185"/>
    </source>
</evidence>
<evidence type="ECO:0000256" key="31">
    <source>
        <dbReference type="ARBA" id="ARBA00026002"/>
    </source>
</evidence>
<feature type="transmembrane region" description="Helical" evidence="37">
    <location>
        <begin position="1303"/>
        <end position="1322"/>
    </location>
</feature>
<proteinExistence type="inferred from homology"/>
<dbReference type="GO" id="GO:0008137">
    <property type="term" value="F:NADH dehydrogenase (ubiquinone) activity"/>
    <property type="evidence" value="ECO:0007669"/>
    <property type="project" value="InterPro"/>
</dbReference>
<keyword evidence="21" id="KW-1278">Translocase</keyword>
<keyword evidence="13" id="KW-0934">Plastid</keyword>
<keyword evidence="8" id="KW-0813">Transport</keyword>
<evidence type="ECO:0000256" key="34">
    <source>
        <dbReference type="ARBA" id="ARBA00048026"/>
    </source>
</evidence>
<dbReference type="Gene3D" id="1.20.1130.10">
    <property type="entry name" value="Photosystem I PsaA/PsaB"/>
    <property type="match status" value="2"/>
</dbReference>
<keyword evidence="23 37" id="KW-1133">Transmembrane helix</keyword>
<keyword evidence="28 36" id="KW-0520">NAD</keyword>
<feature type="transmembrane region" description="Helical" evidence="37">
    <location>
        <begin position="831"/>
        <end position="851"/>
    </location>
</feature>
<feature type="domain" description="NADH:ubiquinone oxidoreductase-like 20kDa subunit" evidence="38">
    <location>
        <begin position="43"/>
        <end position="153"/>
    </location>
</feature>
<keyword evidence="14 37" id="KW-0812">Transmembrane</keyword>
<dbReference type="InterPro" id="IPR001280">
    <property type="entry name" value="PSI_PsaA/B"/>
</dbReference>
<evidence type="ECO:0000256" key="15">
    <source>
        <dbReference type="ARBA" id="ARBA00022719"/>
    </source>
</evidence>
<feature type="transmembrane region" description="Helical" evidence="37">
    <location>
        <begin position="631"/>
        <end position="653"/>
    </location>
</feature>
<keyword evidence="10" id="KW-0148">Chlorophyll</keyword>
<dbReference type="GO" id="GO:0009522">
    <property type="term" value="C:photosystem I"/>
    <property type="evidence" value="ECO:0007669"/>
    <property type="project" value="UniProtKB-KW"/>
</dbReference>
<evidence type="ECO:0000313" key="39">
    <source>
        <dbReference type="EMBL" id="THG02402.1"/>
    </source>
</evidence>
<dbReference type="HAMAP" id="MF_00458">
    <property type="entry name" value="PSI_PsaA"/>
    <property type="match status" value="1"/>
</dbReference>
<dbReference type="InterPro" id="IPR020586">
    <property type="entry name" value="PSI_PsaA/B_CS"/>
</dbReference>
<evidence type="ECO:0000256" key="27">
    <source>
        <dbReference type="ARBA" id="ARBA00023014"/>
    </source>
</evidence>
<comment type="catalytic activity">
    <reaction evidence="33">
        <text>a plastoquinone + NADPH + (n+1) H(+)(in) = a plastoquinol + NADP(+) + n H(+)(out)</text>
        <dbReference type="Rhea" id="RHEA:42612"/>
        <dbReference type="Rhea" id="RHEA-COMP:9561"/>
        <dbReference type="Rhea" id="RHEA-COMP:9562"/>
        <dbReference type="ChEBI" id="CHEBI:15378"/>
        <dbReference type="ChEBI" id="CHEBI:17757"/>
        <dbReference type="ChEBI" id="CHEBI:57783"/>
        <dbReference type="ChEBI" id="CHEBI:58349"/>
        <dbReference type="ChEBI" id="CHEBI:62192"/>
    </reaction>
</comment>
<keyword evidence="27 36" id="KW-0411">Iron-sulfur</keyword>
<dbReference type="Pfam" id="PF01058">
    <property type="entry name" value="Oxidored_q6"/>
    <property type="match status" value="1"/>
</dbReference>
<keyword evidence="15" id="KW-0874">Quinone</keyword>
<dbReference type="Proteomes" id="UP000306102">
    <property type="component" value="Unassembled WGS sequence"/>
</dbReference>
<evidence type="ECO:0000256" key="8">
    <source>
        <dbReference type="ARBA" id="ARBA00022448"/>
    </source>
</evidence>
<evidence type="ECO:0000256" key="25">
    <source>
        <dbReference type="ARBA" id="ARBA00023002"/>
    </source>
</evidence>
<evidence type="ECO:0000256" key="36">
    <source>
        <dbReference type="RuleBase" id="RU004464"/>
    </source>
</evidence>
<evidence type="ECO:0000256" key="13">
    <source>
        <dbReference type="ARBA" id="ARBA00022640"/>
    </source>
</evidence>
<keyword evidence="11" id="KW-0150">Chloroplast</keyword>
<dbReference type="PANTHER" id="PTHR30128:SF19">
    <property type="entry name" value="PHOTOSYSTEM I P700 CHLOROPHYLL A APOPROTEIN A1-RELATED"/>
    <property type="match status" value="1"/>
</dbReference>
<dbReference type="FunFam" id="1.20.1130.10:FF:000001">
    <property type="entry name" value="Photosystem I P700 chlorophyll a apoprotein A2"/>
    <property type="match status" value="2"/>
</dbReference>
<evidence type="ECO:0000256" key="21">
    <source>
        <dbReference type="ARBA" id="ARBA00022967"/>
    </source>
</evidence>
<evidence type="ECO:0000256" key="6">
    <source>
        <dbReference type="ARBA" id="ARBA00013197"/>
    </source>
</evidence>
<dbReference type="InterPro" id="IPR006137">
    <property type="entry name" value="NADH_UbQ_OxRdtase-like_20kDa"/>
</dbReference>
<comment type="subunit">
    <text evidence="31">The PsaA/B heterodimer binds the P700 chlorophyll special pair and subsequent electron acceptors. PSI consists of a core antenna complex that captures photons, and an electron transfer chain that converts photonic excitation into a charge separation. The eukaryotic PSI reaction center is composed of at least 11 subunits.</text>
</comment>
<comment type="function">
    <text evidence="1">PsaA and PsaB bind P700, the primary electron donor of photosystem I (PSI), as well as the electron acceptors A0, A1 and FX. PSI is a plastocyanin-ferredoxin oxidoreductase, converting photonic excitation into a charge separation, which transfers an electron from the donor P700 chlorophyll pair to the spectroscopically characterized acceptors A0, A1, FX, FA and FB in turn. Oxidized P700 is reduced on the lumenal side of the thylakoid membrane by plastocyanin.</text>
</comment>
<evidence type="ECO:0000256" key="12">
    <source>
        <dbReference type="ARBA" id="ARBA00022531"/>
    </source>
</evidence>
<evidence type="ECO:0000256" key="11">
    <source>
        <dbReference type="ARBA" id="ARBA00022528"/>
    </source>
</evidence>
<dbReference type="NCBIfam" id="TIGR01336">
    <property type="entry name" value="psaB"/>
    <property type="match status" value="1"/>
</dbReference>
<organism evidence="39 40">
    <name type="scientific">Camellia sinensis var. sinensis</name>
    <name type="common">China tea</name>
    <dbReference type="NCBI Taxonomy" id="542762"/>
    <lineage>
        <taxon>Eukaryota</taxon>
        <taxon>Viridiplantae</taxon>
        <taxon>Streptophyta</taxon>
        <taxon>Embryophyta</taxon>
        <taxon>Tracheophyta</taxon>
        <taxon>Spermatophyta</taxon>
        <taxon>Magnoliopsida</taxon>
        <taxon>eudicotyledons</taxon>
        <taxon>Gunneridae</taxon>
        <taxon>Pentapetalae</taxon>
        <taxon>asterids</taxon>
        <taxon>Ericales</taxon>
        <taxon>Theaceae</taxon>
        <taxon>Camellia</taxon>
    </lineage>
</organism>
<evidence type="ECO:0000256" key="18">
    <source>
        <dbReference type="ARBA" id="ARBA00022842"/>
    </source>
</evidence>
<evidence type="ECO:0000256" key="28">
    <source>
        <dbReference type="ARBA" id="ARBA00023027"/>
    </source>
</evidence>
<dbReference type="FunFam" id="3.40.50.12280:FF:000003">
    <property type="entry name" value="NAD(P)H-quinone oxidoreductase subunit K, chloroplastic"/>
    <property type="match status" value="1"/>
</dbReference>
<dbReference type="SUPFAM" id="SSF56770">
    <property type="entry name" value="HydA/Nqo6-like"/>
    <property type="match status" value="1"/>
</dbReference>
<evidence type="ECO:0000256" key="2">
    <source>
        <dbReference type="ARBA" id="ARBA00004141"/>
    </source>
</evidence>
<evidence type="ECO:0000256" key="16">
    <source>
        <dbReference type="ARBA" id="ARBA00022723"/>
    </source>
</evidence>
<evidence type="ECO:0000256" key="10">
    <source>
        <dbReference type="ARBA" id="ARBA00022494"/>
    </source>
</evidence>
<feature type="transmembrane region" description="Helical" evidence="37">
    <location>
        <begin position="1490"/>
        <end position="1512"/>
    </location>
</feature>
<keyword evidence="24" id="KW-0157">Chromophore</keyword>
<evidence type="ECO:0000256" key="30">
    <source>
        <dbReference type="ARBA" id="ARBA00023136"/>
    </source>
</evidence>
<protein>
    <recommendedName>
        <fullName evidence="7">Photosystem I P700 chlorophyll a apoprotein A1</fullName>
        <ecNumber evidence="6">1.97.1.12</ecNumber>
    </recommendedName>
    <alternativeName>
        <fullName evidence="32">PsaA</fullName>
    </alternativeName>
</protein>
<evidence type="ECO:0000313" key="40">
    <source>
        <dbReference type="Proteomes" id="UP000306102"/>
    </source>
</evidence>
<evidence type="ECO:0000256" key="37">
    <source>
        <dbReference type="SAM" id="Phobius"/>
    </source>
</evidence>
<keyword evidence="40" id="KW-1185">Reference proteome</keyword>
<dbReference type="HAMAP" id="MF_00482">
    <property type="entry name" value="PSI_PsaB"/>
    <property type="match status" value="1"/>
</dbReference>
<evidence type="ECO:0000256" key="19">
    <source>
        <dbReference type="ARBA" id="ARBA00022857"/>
    </source>
</evidence>
<evidence type="ECO:0000256" key="7">
    <source>
        <dbReference type="ARBA" id="ARBA00017774"/>
    </source>
</evidence>
<comment type="subcellular location">
    <subcellularLocation>
        <location evidence="2">Membrane</location>
        <topology evidence="2">Multi-pass membrane protein</topology>
    </subcellularLocation>
    <subcellularLocation>
        <location evidence="3">Plastid</location>
        <location evidence="3">Chloroplast thylakoid membrane</location>
        <topology evidence="3">Peripheral membrane protein</topology>
        <orientation evidence="3">Stromal side</orientation>
    </subcellularLocation>
</comment>
<feature type="transmembrane region" description="Helical" evidence="37">
    <location>
        <begin position="1108"/>
        <end position="1130"/>
    </location>
</feature>
<evidence type="ECO:0000256" key="26">
    <source>
        <dbReference type="ARBA" id="ARBA00023004"/>
    </source>
</evidence>
<dbReference type="InterPro" id="IPR006244">
    <property type="entry name" value="PSI_PsaB"/>
</dbReference>
<dbReference type="Pfam" id="PF00223">
    <property type="entry name" value="PsaA_PsaB"/>
    <property type="match status" value="2"/>
</dbReference>
<keyword evidence="18" id="KW-0460">Magnesium</keyword>
<evidence type="ECO:0000259" key="38">
    <source>
        <dbReference type="Pfam" id="PF01058"/>
    </source>
</evidence>
<keyword evidence="26 36" id="KW-0408">Iron</keyword>
<dbReference type="InterPro" id="IPR006138">
    <property type="entry name" value="NADH_UQ_OxRdtase_20Kd_su"/>
</dbReference>
<dbReference type="EC" id="1.97.1.12" evidence="6"/>
<gene>
    <name evidence="39" type="ORF">TEA_001227</name>
</gene>
<feature type="transmembrane region" description="Helical" evidence="37">
    <location>
        <begin position="1246"/>
        <end position="1264"/>
    </location>
</feature>
<dbReference type="EMBL" id="SDRB02011202">
    <property type="protein sequence ID" value="THG02402.1"/>
    <property type="molecule type" value="Genomic_DNA"/>
</dbReference>
<dbReference type="Gene3D" id="3.40.50.12280">
    <property type="match status" value="1"/>
</dbReference>
<evidence type="ECO:0000256" key="22">
    <source>
        <dbReference type="ARBA" id="ARBA00022982"/>
    </source>
</evidence>
<keyword evidence="30 37" id="KW-0472">Membrane</keyword>
<dbReference type="NCBIfam" id="TIGR01335">
    <property type="entry name" value="psaA"/>
    <property type="match status" value="1"/>
</dbReference>
<feature type="transmembrane region" description="Helical" evidence="37">
    <location>
        <begin position="772"/>
        <end position="790"/>
    </location>
</feature>
<keyword evidence="20" id="KW-0618">Plastoquinone</keyword>
<feature type="transmembrane region" description="Helical" evidence="37">
    <location>
        <begin position="1151"/>
        <end position="1172"/>
    </location>
</feature>
<feature type="transmembrane region" description="Helical" evidence="37">
    <location>
        <begin position="311"/>
        <end position="331"/>
    </location>
</feature>
<comment type="caution">
    <text evidence="39">The sequence shown here is derived from an EMBL/GenBank/DDBJ whole genome shotgun (WGS) entry which is preliminary data.</text>
</comment>
<dbReference type="SUPFAM" id="SSF81558">
    <property type="entry name" value="Photosystem I subunits PsaA/PsaB"/>
    <property type="match status" value="2"/>
</dbReference>
<dbReference type="GO" id="GO:0009535">
    <property type="term" value="C:chloroplast thylakoid membrane"/>
    <property type="evidence" value="ECO:0007669"/>
    <property type="project" value="UniProtKB-SubCell"/>
</dbReference>
<feature type="transmembrane region" description="Helical" evidence="37">
    <location>
        <begin position="1024"/>
        <end position="1043"/>
    </location>
</feature>
<reference evidence="39 40" key="1">
    <citation type="journal article" date="2018" name="Proc. Natl. Acad. Sci. U.S.A.">
        <title>Draft genome sequence of Camellia sinensis var. sinensis provides insights into the evolution of the tea genome and tea quality.</title>
        <authorList>
            <person name="Wei C."/>
            <person name="Yang H."/>
            <person name="Wang S."/>
            <person name="Zhao J."/>
            <person name="Liu C."/>
            <person name="Gao L."/>
            <person name="Xia E."/>
            <person name="Lu Y."/>
            <person name="Tai Y."/>
            <person name="She G."/>
            <person name="Sun J."/>
            <person name="Cao H."/>
            <person name="Tong W."/>
            <person name="Gao Q."/>
            <person name="Li Y."/>
            <person name="Deng W."/>
            <person name="Jiang X."/>
            <person name="Wang W."/>
            <person name="Chen Q."/>
            <person name="Zhang S."/>
            <person name="Li H."/>
            <person name="Wu J."/>
            <person name="Wang P."/>
            <person name="Li P."/>
            <person name="Shi C."/>
            <person name="Zheng F."/>
            <person name="Jian J."/>
            <person name="Huang B."/>
            <person name="Shan D."/>
            <person name="Shi M."/>
            <person name="Fang C."/>
            <person name="Yue Y."/>
            <person name="Li F."/>
            <person name="Li D."/>
            <person name="Wei S."/>
            <person name="Han B."/>
            <person name="Jiang C."/>
            <person name="Yin Y."/>
            <person name="Xia T."/>
            <person name="Zhang Z."/>
            <person name="Bennetzen J.L."/>
            <person name="Zhao S."/>
            <person name="Wan X."/>
        </authorList>
    </citation>
    <scope>NUCLEOTIDE SEQUENCE [LARGE SCALE GENOMIC DNA]</scope>
    <source>
        <strain evidence="40">cv. Shuchazao</strain>
        <tissue evidence="39">Leaf</tissue>
    </source>
</reference>
<evidence type="ECO:0000256" key="33">
    <source>
        <dbReference type="ARBA" id="ARBA00047726"/>
    </source>
</evidence>
<evidence type="ECO:0000256" key="9">
    <source>
        <dbReference type="ARBA" id="ARBA00022485"/>
    </source>
</evidence>
<evidence type="ECO:0000256" key="35">
    <source>
        <dbReference type="ARBA" id="ARBA00048912"/>
    </source>
</evidence>
<dbReference type="InterPro" id="IPR006243">
    <property type="entry name" value="PSI_PsaA"/>
</dbReference>
<comment type="subunit">
    <text evidence="5">NDH is composed of at least 16 different subunits, 5 of which are encoded in the nucleus.</text>
</comment>
<keyword evidence="9 36" id="KW-0004">4Fe-4S</keyword>
<feature type="transmembrane region" description="Helical" evidence="37">
    <location>
        <begin position="1390"/>
        <end position="1411"/>
    </location>
</feature>
<keyword evidence="12" id="KW-0602">Photosynthesis</keyword>
<keyword evidence="17" id="KW-0603">Photosystem I</keyword>
<evidence type="ECO:0000256" key="32">
    <source>
        <dbReference type="ARBA" id="ARBA00031004"/>
    </source>
</evidence>
<comment type="similarity">
    <text evidence="4">Belongs to the PsaA/PsaB family.</text>
</comment>
<name>A0A4S4DHY3_CAMSN</name>
<dbReference type="GO" id="GO:0016491">
    <property type="term" value="F:oxidoreductase activity"/>
    <property type="evidence" value="ECO:0007669"/>
    <property type="project" value="UniProtKB-KW"/>
</dbReference>
<dbReference type="HAMAP" id="MF_01356">
    <property type="entry name" value="NDH1_NuoB"/>
    <property type="match status" value="1"/>
</dbReference>
<evidence type="ECO:0000256" key="23">
    <source>
        <dbReference type="ARBA" id="ARBA00022989"/>
    </source>
</evidence>
<dbReference type="GO" id="GO:0051539">
    <property type="term" value="F:4 iron, 4 sulfur cluster binding"/>
    <property type="evidence" value="ECO:0007669"/>
    <property type="project" value="UniProtKB-KW"/>
</dbReference>
<evidence type="ECO:0000256" key="5">
    <source>
        <dbReference type="ARBA" id="ARBA00011199"/>
    </source>
</evidence>
<keyword evidence="19" id="KW-0521">NADP</keyword>
<keyword evidence="22" id="KW-0249">Electron transport</keyword>
<dbReference type="PROSITE" id="PS00419">
    <property type="entry name" value="PHOTOSYSTEM_I_PSAAB"/>
    <property type="match status" value="2"/>
</dbReference>
<dbReference type="STRING" id="542762.A0A4S4DHY3"/>
<feature type="transmembrane region" description="Helical" evidence="37">
    <location>
        <begin position="674"/>
        <end position="695"/>
    </location>
</feature>
<dbReference type="NCBIfam" id="NF005012">
    <property type="entry name" value="PRK06411.1"/>
    <property type="match status" value="1"/>
</dbReference>
<dbReference type="GO" id="GO:0015979">
    <property type="term" value="P:photosynthesis"/>
    <property type="evidence" value="ECO:0007669"/>
    <property type="project" value="UniProtKB-KW"/>
</dbReference>
<dbReference type="GO" id="GO:0046872">
    <property type="term" value="F:metal ion binding"/>
    <property type="evidence" value="ECO:0007669"/>
    <property type="project" value="UniProtKB-KW"/>
</dbReference>
<dbReference type="NCBIfam" id="TIGR01957">
    <property type="entry name" value="nuoB_fam"/>
    <property type="match status" value="1"/>
</dbReference>
<dbReference type="PANTHER" id="PTHR30128">
    <property type="entry name" value="OUTER MEMBRANE PROTEIN, OMPA-RELATED"/>
    <property type="match status" value="1"/>
</dbReference>
<keyword evidence="16 36" id="KW-0479">Metal-binding</keyword>
<evidence type="ECO:0000256" key="17">
    <source>
        <dbReference type="ARBA" id="ARBA00022836"/>
    </source>
</evidence>
<dbReference type="GO" id="GO:0048038">
    <property type="term" value="F:quinone binding"/>
    <property type="evidence" value="ECO:0007669"/>
    <property type="project" value="UniProtKB-KW"/>
</dbReference>
<evidence type="ECO:0000256" key="1">
    <source>
        <dbReference type="ARBA" id="ARBA00003162"/>
    </source>
</evidence>
<evidence type="ECO:0000256" key="24">
    <source>
        <dbReference type="ARBA" id="ARBA00022991"/>
    </source>
</evidence>
<sequence length="1707" mass="190663">MNSIEFTLLDRTTQNSVISTTFNDLSNWSRLSSLWPLLYGTSCCFIEFASLIGSRFDFDRYGLVPRSSPRQADLILTAGTVTMKMAPSLVRLYEQMPEPKYVIAMGACTITGGMFSTDSYSTVRGVDKLIPVDVYLPGCPPKPEAVIDAITKLRKKISREIYEDRISLKYYTSIVDSSIKRKVTPRGSVLQAYSDRGEQAIRQGDSEIAEAWFDQAAEYWKQAIALTPGLFVCVVRKEEDSMIIRSPEPEVKILVDRDPIKTSFEEWARPGHFSRTIAKGPDTTTWIWNLHADAHDFDSHTSDLEEISRKVFSAHFGQLSIIFVWLSGMYFHGARFSNYEAWLSDPTHIGPSAQVVWPIVGQEILNGDVGGGFRGIQITSGFFQIWRASGITSELQLYCTAIGALIFAALMLFAGWFHYHKAAPKLAWFQDVESMLNHHLAGLLGLGSLSWAGHQVHVSLPINQFLNAGVDPKEIPLPHEFILNRDLLAQLYPSFAEGATPFFTLNWSKYAEFLTFRGGLDPVTGGLWLTDIAHHHLAIAILFLIAGHMYRTNWGIGHGLKDILEAHKGPFTGQGHKGLYEILTTSWHAQLSLNLAMLGSLTIVVAHHMYSMPPYPYLATDYGTQLSLFTHHMWIGGFLIVGAAAHAAIFMVRDYDPTTRYNDLLDRVLRHRDAIISHLNWACIFLGFHSFGLYIHNDTMSALGRPQDMFSDTAIQLQPVFAQWIQNTHALAPGATAPGATASTSLTWGGGDLIVVGGKVALLPIPLGTADFLVHHIHAFTIHVTVLILLKGVLFARSSRLIPDKANLGFRFPCDGPGRGGTCQVSAWDHVFLGLFWMYNAISVVIFHFSWKMQSDVWGSISDQGIVTHITGGNFAQSSITINGWLRDFLWAQASQVIQSYGSSLSAYGLFFLGAHFVWAFSLMFLFSGRGYWQELIESIVWAHNKLKVAPATQPRALSIVQGRAVGEDLKSIMALRFPRFSQGLAQDPTTRRIWFGIATAHDFESHDDITEERLYQNIFASHFGQLAIIFLWTSGNLFHVAWQGNFESWVQDPLHVRPIAHAIWDPHFGQPAVEAFTRGGALGPVNIAYSGVYQWWYTIGLRTNEDLYTGALFLLFLSAISLIAGWLHLQPKWKPSVSWFKNAESRLNHHLSGLFGVSSLAWTGHLVHVAIPGSRGEYVRWNNFLDVLPHPQGLGPLFTGQWNLYAQNPDSRSHLFGTSQEAGTAILTLLGGFHPQTQSLWLTDIAHHHLAIAFIFLVAGHMYRTNFGIGHSMKDLLDAHIPPGGGLGRGHKGLYDTINNSIHFQLGLALASLGVITSLVAQHMYSLPAYAFIAQDFTTQAALYTHHQYIAGFIMTGAFAHGAIFFIRDYNPEQNEDNVLARMLDHKEAIISHLSWASLFLGFHTLGLYVHNDVMLAFGTPEKQILIEPIFAQWIQSAHGKTSYGFDVLLSSTSGPAFNAGRSIWLPGWLNAVNENSNSLFLTIGPGDFLVHHAIALGLHTTTLILVKGALDARGSKLMPDKKDFGYSFPCDGPGRGGTCDISAWDAFYLAVFWMLNTIGWVTFYWHWKHITLWQGNVSQFNESSTYLMGWLRDYLWLNSSQLINGYNPFGMNSLSVWAWMFLFGHLVWATGFMFLISWRGYWQELIETLAWAHERTPLANLIRWRDKPVALSIVQARLVGLAHFSVGYIFTYAAFLIASTSGKFG</sequence>
<dbReference type="PROSITE" id="PS01150">
    <property type="entry name" value="COMPLEX1_20K"/>
    <property type="match status" value="1"/>
</dbReference>
<dbReference type="GO" id="GO:0016168">
    <property type="term" value="F:chlorophyll binding"/>
    <property type="evidence" value="ECO:0007669"/>
    <property type="project" value="UniProtKB-KW"/>
</dbReference>
<comment type="similarity">
    <text evidence="36">Belongs to the complex I 20 kDa subunit family.</text>
</comment>
<feature type="transmembrane region" description="Helical" evidence="37">
    <location>
        <begin position="591"/>
        <end position="611"/>
    </location>
</feature>
<feature type="transmembrane region" description="Helical" evidence="37">
    <location>
        <begin position="395"/>
        <end position="417"/>
    </location>
</feature>
<evidence type="ECO:0000256" key="4">
    <source>
        <dbReference type="ARBA" id="ARBA00010598"/>
    </source>
</evidence>
<feature type="transmembrane region" description="Helical" evidence="37">
    <location>
        <begin position="905"/>
        <end position="927"/>
    </location>
</feature>